<keyword evidence="2" id="KW-1185">Reference proteome</keyword>
<comment type="caution">
    <text evidence="1">The sequence shown here is derived from an EMBL/GenBank/DDBJ whole genome shotgun (WGS) entry which is preliminary data.</text>
</comment>
<dbReference type="Proteomes" id="UP000828941">
    <property type="component" value="Chromosome 2"/>
</dbReference>
<evidence type="ECO:0000313" key="1">
    <source>
        <dbReference type="EMBL" id="KAI4354303.1"/>
    </source>
</evidence>
<dbReference type="EMBL" id="CM039427">
    <property type="protein sequence ID" value="KAI4354303.1"/>
    <property type="molecule type" value="Genomic_DNA"/>
</dbReference>
<organism evidence="1 2">
    <name type="scientific">Bauhinia variegata</name>
    <name type="common">Purple orchid tree</name>
    <name type="synonym">Phanera variegata</name>
    <dbReference type="NCBI Taxonomy" id="167791"/>
    <lineage>
        <taxon>Eukaryota</taxon>
        <taxon>Viridiplantae</taxon>
        <taxon>Streptophyta</taxon>
        <taxon>Embryophyta</taxon>
        <taxon>Tracheophyta</taxon>
        <taxon>Spermatophyta</taxon>
        <taxon>Magnoliopsida</taxon>
        <taxon>eudicotyledons</taxon>
        <taxon>Gunneridae</taxon>
        <taxon>Pentapetalae</taxon>
        <taxon>rosids</taxon>
        <taxon>fabids</taxon>
        <taxon>Fabales</taxon>
        <taxon>Fabaceae</taxon>
        <taxon>Cercidoideae</taxon>
        <taxon>Cercideae</taxon>
        <taxon>Bauhiniinae</taxon>
        <taxon>Bauhinia</taxon>
    </lineage>
</organism>
<sequence>MNVTIADESKFLTGLESDEVPIFEKAEFGVESESCPPGKVPIHRNKHGVPRLYGDNKTRFTAYWTTDNYKSGCYNVECPGFVQMHPYYHLGQDIGNASISGLKQYVVDLGINQDHSTGNWWLIIYGTEKVGYWPKEHFNHLNEGASFVQYCGWRYISSDGISPPMGSSSLPTLDYKTSSFFAQVKTADSSYTGDDIDFGTLYGDTSPQCYDVKYFYNQGGKLRKTFAYGGTGGKLSLCGT</sequence>
<name>A0ACB9Q0P0_BAUVA</name>
<proteinExistence type="predicted"/>
<evidence type="ECO:0000313" key="2">
    <source>
        <dbReference type="Proteomes" id="UP000828941"/>
    </source>
</evidence>
<accession>A0ACB9Q0P0</accession>
<gene>
    <name evidence="1" type="ORF">L6164_003177</name>
</gene>
<reference evidence="1 2" key="1">
    <citation type="journal article" date="2022" name="DNA Res.">
        <title>Chromosomal-level genome assembly of the orchid tree Bauhinia variegata (Leguminosae; Cercidoideae) supports the allotetraploid origin hypothesis of Bauhinia.</title>
        <authorList>
            <person name="Zhong Y."/>
            <person name="Chen Y."/>
            <person name="Zheng D."/>
            <person name="Pang J."/>
            <person name="Liu Y."/>
            <person name="Luo S."/>
            <person name="Meng S."/>
            <person name="Qian L."/>
            <person name="Wei D."/>
            <person name="Dai S."/>
            <person name="Zhou R."/>
        </authorList>
    </citation>
    <scope>NUCLEOTIDE SEQUENCE [LARGE SCALE GENOMIC DNA]</scope>
    <source>
        <strain evidence="1">BV-YZ2020</strain>
    </source>
</reference>
<protein>
    <submittedName>
        <fullName evidence="1">Uncharacterized protein</fullName>
    </submittedName>
</protein>